<proteinExistence type="predicted"/>
<dbReference type="AlphaFoldDB" id="A0A6M4WLU0"/>
<dbReference type="InterPro" id="IPR013320">
    <property type="entry name" value="ConA-like_dom_sf"/>
</dbReference>
<dbReference type="SUPFAM" id="SSF49899">
    <property type="entry name" value="Concanavalin A-like lectins/glucanases"/>
    <property type="match status" value="2"/>
</dbReference>
<evidence type="ECO:0000256" key="1">
    <source>
        <dbReference type="ARBA" id="ARBA00022729"/>
    </source>
</evidence>
<reference evidence="6" key="1">
    <citation type="submission" date="2020-03" db="EMBL/GenBank/DDBJ databases">
        <title>Molecular networking-based the target discovery of potent antiproliferative macrolactams: 5/6/7/16 polycyclic ansamycins and glycosylated trienomycin from Streptomyces cacaoi subsp. asoensis.</title>
        <authorList>
            <person name="Liu L.-L."/>
        </authorList>
    </citation>
    <scope>NUCLEOTIDE SEQUENCE [LARGE SCALE GENOMIC DNA]</scope>
    <source>
        <strain evidence="6">H2S5</strain>
    </source>
</reference>
<evidence type="ECO:0000256" key="3">
    <source>
        <dbReference type="SAM" id="MobiDB-lite"/>
    </source>
</evidence>
<evidence type="ECO:0000256" key="2">
    <source>
        <dbReference type="ARBA" id="ARBA00023157"/>
    </source>
</evidence>
<dbReference type="PANTHER" id="PTHR46943">
    <property type="entry name" value="PENTRAXIN-RELATED PROTEIN PTX3"/>
    <property type="match status" value="1"/>
</dbReference>
<evidence type="ECO:0000259" key="5">
    <source>
        <dbReference type="SMART" id="SM00560"/>
    </source>
</evidence>
<feature type="signal peptide" evidence="4">
    <location>
        <begin position="1"/>
        <end position="27"/>
    </location>
</feature>
<sequence length="1246" mass="129711">MRTTVAGALSGLLLGGLPVLPLAPAAAAPGQDASAASAATRASAQAVATGKPVEVVSERTEYSTTYANPDGATFNLKQSVVPVRVAQPGGAWVPPDATLTRREDQRIAPKAAVAGVSFSGGGDGKDLVSITEDGHTLAVGWPGSLPAPTLDGDSAVYANVLPDVDLRMTATTEGYREVLVAKTAQAAANPALTALHLPVRADGLVLREGAGQSLQAVDDNGVTVFRAPTARQWDSAGHDGTTAPATQAKPSGSSSAKTASTTSTNTASAVAAADGDTQAAGSAAEGDESGVTDPAEGPGDGATAVPLDISVTQSAITVVPDAGQLKDEDTVYPLYIDPDVSWSESERTVLSSDGDAFYNFTGGDEGKGVGLCSIYYTGGFGYPCTTGTPYKQRMYFEFSPSALKGKKVLDATFRVTERWSMSCTATVVQLVRTGDISSSTRWPGPTANWDIMGDRTVSAGRGSNCDPSQPAKPIEFNDDPSQSYENLTKTVQSFAAGDMSRLTLMLKAGDEGDPNGWKRFDDDAVLDVDYVGVPAPPTSPGVLSGSGTTCETGETDPAIISDPTPDFLANVQTESGGESGATLRAHFVVQRKNTDGSWTTVTEPIRPSSGFVTDNAKVQVTSPLTFTDGALARMSAWTRSYWSGDDHAIESTHSSVTTKGWCYFKVDTTAPKAPTVTTDGTYSLCTANACAAGGGPGQGGNFYFKPATGDTNIAGYEYRLPTWPTWHSVTGSAPTRLITPELPGTQILQVRAKDNVGSGRPGATTSFLFKVAEGEGASGRWHFDDAAPGSGVVTAADSATTAGTRHPLTFHTAGAGFSSLARRGDLDRSFWLDSSVAANQTAWADTASPAINTQASFSVSTWAYLTEGTDYHCIASQQNSDNTGWSLYYSSGIQRWVFLWSWYENGVRKYIGANASAQGVPLKAWTHVGGVYSATDRTITLYVNGRPQGTPVALGTSGKPTTSDGALQVGRAGYSGGFNNYWRGRIDEVAVFQRALSDREMAQEAGLIDPDTGSTAVELVGAWNPDGATGSTLADSVSGYSRTMTLSGGATLDGEAVSLDGVDDAVTVPGPVVDDTGSFTVTTEVELDGAALAGKSAGYSGQVVGQRTADGSAWGLWFNQTGTEQVPQDDGTLKDVPVGYWRFGRLAADGRTYTAVSSESTALTDERVRLTGAYNAQDGTISLYLDATPNDVPTAFTAVAGNGDFSAGRAYVNKAWGNYLPEKISDLRIWVGAPANDMQVENMIGG</sequence>
<accession>A0A6M4WLU0</accession>
<feature type="region of interest" description="Disordered" evidence="3">
    <location>
        <begin position="460"/>
        <end position="482"/>
    </location>
</feature>
<feature type="region of interest" description="Disordered" evidence="3">
    <location>
        <begin position="231"/>
        <end position="305"/>
    </location>
</feature>
<dbReference type="Pfam" id="PF13385">
    <property type="entry name" value="Laminin_G_3"/>
    <property type="match status" value="1"/>
</dbReference>
<evidence type="ECO:0000256" key="4">
    <source>
        <dbReference type="SAM" id="SignalP"/>
    </source>
</evidence>
<dbReference type="SMART" id="SM00560">
    <property type="entry name" value="LamGL"/>
    <property type="match status" value="1"/>
</dbReference>
<feature type="chain" id="PRO_5027061925" evidence="4">
    <location>
        <begin position="28"/>
        <end position="1246"/>
    </location>
</feature>
<name>A0A6M4WLU0_9ACTN</name>
<keyword evidence="2" id="KW-1015">Disulfide bond</keyword>
<dbReference type="InterPro" id="IPR006558">
    <property type="entry name" value="LamG-like"/>
</dbReference>
<dbReference type="Gene3D" id="2.60.120.200">
    <property type="match status" value="2"/>
</dbReference>
<dbReference type="GO" id="GO:0006955">
    <property type="term" value="P:immune response"/>
    <property type="evidence" value="ECO:0007669"/>
    <property type="project" value="InterPro"/>
</dbReference>
<keyword evidence="1 4" id="KW-0732">Signal</keyword>
<dbReference type="InterPro" id="IPR042837">
    <property type="entry name" value="PTX3"/>
</dbReference>
<dbReference type="PANTHER" id="PTHR46943:SF1">
    <property type="entry name" value="PENTRAXIN-RELATED PROTEIN PTX3"/>
    <property type="match status" value="1"/>
</dbReference>
<evidence type="ECO:0000313" key="7">
    <source>
        <dbReference type="Proteomes" id="UP000502665"/>
    </source>
</evidence>
<organism evidence="6 7">
    <name type="scientific">Streptomyces asoensis</name>
    <dbReference type="NCBI Taxonomy" id="249586"/>
    <lineage>
        <taxon>Bacteria</taxon>
        <taxon>Bacillati</taxon>
        <taxon>Actinomycetota</taxon>
        <taxon>Actinomycetes</taxon>
        <taxon>Kitasatosporales</taxon>
        <taxon>Streptomycetaceae</taxon>
        <taxon>Streptomyces</taxon>
    </lineage>
</organism>
<gene>
    <name evidence="6" type="ORF">G9272_07920</name>
</gene>
<keyword evidence="7" id="KW-1185">Reference proteome</keyword>
<evidence type="ECO:0000313" key="6">
    <source>
        <dbReference type="EMBL" id="QJT00215.1"/>
    </source>
</evidence>
<dbReference type="RefSeq" id="WP_171395868.1">
    <property type="nucleotide sequence ID" value="NZ_CP049838.1"/>
</dbReference>
<dbReference type="EMBL" id="CP049838">
    <property type="protein sequence ID" value="QJT00215.1"/>
    <property type="molecule type" value="Genomic_DNA"/>
</dbReference>
<feature type="compositionally biased region" description="Low complexity" evidence="3">
    <location>
        <begin position="251"/>
        <end position="284"/>
    </location>
</feature>
<feature type="domain" description="LamG-like jellyroll fold" evidence="5">
    <location>
        <begin position="855"/>
        <end position="999"/>
    </location>
</feature>
<dbReference type="Proteomes" id="UP000502665">
    <property type="component" value="Chromosome"/>
</dbReference>
<protein>
    <submittedName>
        <fullName evidence="6">LamG domain-containing protein</fullName>
    </submittedName>
</protein>